<dbReference type="EMBL" id="ADMD01000001">
    <property type="protein sequence ID" value="EJZ84679.1"/>
    <property type="molecule type" value="Genomic_DNA"/>
</dbReference>
<dbReference type="FunCoup" id="K0YYG4">
    <property type="interactions" value="17"/>
</dbReference>
<evidence type="ECO:0000256" key="1">
    <source>
        <dbReference type="ARBA" id="ARBA00004141"/>
    </source>
</evidence>
<gene>
    <name evidence="7" type="ORF">HMPREF9451_00283</name>
</gene>
<dbReference type="PATRIC" id="fig|742818.3.peg.316"/>
<evidence type="ECO:0000256" key="2">
    <source>
        <dbReference type="ARBA" id="ARBA00009765"/>
    </source>
</evidence>
<dbReference type="Proteomes" id="UP000006069">
    <property type="component" value="Unassembled WGS sequence"/>
</dbReference>
<name>K0YYG4_9ACTN</name>
<organism evidence="7 8">
    <name type="scientific">Slackia piriformis YIT 12062</name>
    <dbReference type="NCBI Taxonomy" id="742818"/>
    <lineage>
        <taxon>Bacteria</taxon>
        <taxon>Bacillati</taxon>
        <taxon>Actinomycetota</taxon>
        <taxon>Coriobacteriia</taxon>
        <taxon>Eggerthellales</taxon>
        <taxon>Eggerthellaceae</taxon>
        <taxon>Slackia</taxon>
    </lineage>
</organism>
<feature type="transmembrane region" description="Helical" evidence="6">
    <location>
        <begin position="287"/>
        <end position="307"/>
    </location>
</feature>
<dbReference type="InterPro" id="IPR045861">
    <property type="entry name" value="CorA_cytoplasmic_dom"/>
</dbReference>
<dbReference type="PANTHER" id="PTHR47891">
    <property type="entry name" value="TRANSPORTER-RELATED"/>
    <property type="match status" value="1"/>
</dbReference>
<dbReference type="GO" id="GO:0046873">
    <property type="term" value="F:metal ion transmembrane transporter activity"/>
    <property type="evidence" value="ECO:0007669"/>
    <property type="project" value="InterPro"/>
</dbReference>
<dbReference type="HOGENOM" id="CLU_007127_8_1_11"/>
<dbReference type="Gene3D" id="3.30.460.20">
    <property type="entry name" value="CorA soluble domain-like"/>
    <property type="match status" value="1"/>
</dbReference>
<dbReference type="eggNOG" id="COG0598">
    <property type="taxonomic scope" value="Bacteria"/>
</dbReference>
<accession>K0YYG4</accession>
<dbReference type="Pfam" id="PF01544">
    <property type="entry name" value="CorA"/>
    <property type="match status" value="1"/>
</dbReference>
<dbReference type="InParanoid" id="K0YYG4"/>
<evidence type="ECO:0000256" key="5">
    <source>
        <dbReference type="ARBA" id="ARBA00023136"/>
    </source>
</evidence>
<keyword evidence="4 6" id="KW-1133">Transmembrane helix</keyword>
<evidence type="ECO:0008006" key="9">
    <source>
        <dbReference type="Google" id="ProtNLM"/>
    </source>
</evidence>
<keyword evidence="8" id="KW-1185">Reference proteome</keyword>
<dbReference type="SUPFAM" id="SSF143865">
    <property type="entry name" value="CorA soluble domain-like"/>
    <property type="match status" value="1"/>
</dbReference>
<proteinExistence type="inferred from homology"/>
<evidence type="ECO:0000313" key="8">
    <source>
        <dbReference type="Proteomes" id="UP000006069"/>
    </source>
</evidence>
<dbReference type="AlphaFoldDB" id="K0YYG4"/>
<comment type="caution">
    <text evidence="7">The sequence shown here is derived from an EMBL/GenBank/DDBJ whole genome shotgun (WGS) entry which is preliminary data.</text>
</comment>
<dbReference type="InterPro" id="IPR045863">
    <property type="entry name" value="CorA_TM1_TM2"/>
</dbReference>
<evidence type="ECO:0000256" key="4">
    <source>
        <dbReference type="ARBA" id="ARBA00022989"/>
    </source>
</evidence>
<dbReference type="Gene3D" id="1.20.58.340">
    <property type="entry name" value="Magnesium transport protein CorA, transmembrane region"/>
    <property type="match status" value="2"/>
</dbReference>
<evidence type="ECO:0000313" key="7">
    <source>
        <dbReference type="EMBL" id="EJZ84679.1"/>
    </source>
</evidence>
<comment type="subcellular location">
    <subcellularLocation>
        <location evidence="1">Membrane</location>
        <topology evidence="1">Multi-pass membrane protein</topology>
    </subcellularLocation>
</comment>
<dbReference type="GO" id="GO:0016020">
    <property type="term" value="C:membrane"/>
    <property type="evidence" value="ECO:0007669"/>
    <property type="project" value="UniProtKB-SubCell"/>
</dbReference>
<keyword evidence="5 6" id="KW-0472">Membrane</keyword>
<dbReference type="RefSeq" id="WP_009138519.1">
    <property type="nucleotide sequence ID" value="NZ_JH815198.1"/>
</dbReference>
<evidence type="ECO:0000256" key="3">
    <source>
        <dbReference type="ARBA" id="ARBA00022692"/>
    </source>
</evidence>
<sequence length="313" mass="35672">MIEYFCTDEQTRSLVKLDEEKPGCWIALFEPAPEELSQITQRFGIEEDDVCAPLDLEEVSRIEHNDVYTMFIVDTPVHDKTSGEKRYTTIPIGIFETADHVISVCSVYRVPLISILKSRQRNLHPTDNIKGFTSDILLASSEAYFASLRALNRRRMNLSHSTEKATRKELEELYALDASFVYIKTSLTTNDTVFERYRRYVLTLHNPEIIDLFDDVMIENRQALETTKIYSEILDSTINHFGLMMDYDLNHTMQLVASLTLVLCVPTVIGGVFGMNLEGIPLSDSPYGFAIVTGITAILLVAILVVLKRLKWF</sequence>
<keyword evidence="3 6" id="KW-0812">Transmembrane</keyword>
<dbReference type="SUPFAM" id="SSF144083">
    <property type="entry name" value="Magnesium transport protein CorA, transmembrane region"/>
    <property type="match status" value="1"/>
</dbReference>
<comment type="similarity">
    <text evidence="2">Belongs to the CorA metal ion transporter (MIT) (TC 1.A.35) family.</text>
</comment>
<evidence type="ECO:0000256" key="6">
    <source>
        <dbReference type="SAM" id="Phobius"/>
    </source>
</evidence>
<dbReference type="PANTHER" id="PTHR47891:SF2">
    <property type="entry name" value="MAGNESIUM AND COBALT TRANSPORTER"/>
    <property type="match status" value="1"/>
</dbReference>
<dbReference type="InterPro" id="IPR047199">
    <property type="entry name" value="CorA-like"/>
</dbReference>
<reference evidence="7 8" key="1">
    <citation type="submission" date="2012-08" db="EMBL/GenBank/DDBJ databases">
        <title>The Genome Sequence of Slackia piriformis YIT 12062.</title>
        <authorList>
            <consortium name="The Broad Institute Genome Sequencing Platform"/>
            <person name="Earl A."/>
            <person name="Ward D."/>
            <person name="Feldgarden M."/>
            <person name="Gevers D."/>
            <person name="Morotomi M."/>
            <person name="Walker B."/>
            <person name="Young S.K."/>
            <person name="Zeng Q."/>
            <person name="Gargeya S."/>
            <person name="Fitzgerald M."/>
            <person name="Haas B."/>
            <person name="Abouelleil A."/>
            <person name="Alvarado L."/>
            <person name="Arachchi H.M."/>
            <person name="Berlin A.M."/>
            <person name="Chapman S.B."/>
            <person name="Goldberg J."/>
            <person name="Griggs A."/>
            <person name="Gujja S."/>
            <person name="Hansen M."/>
            <person name="Howarth C."/>
            <person name="Imamovic A."/>
            <person name="Larimer J."/>
            <person name="McCowen C."/>
            <person name="Montmayeur A."/>
            <person name="Murphy C."/>
            <person name="Neiman D."/>
            <person name="Pearson M."/>
            <person name="Priest M."/>
            <person name="Roberts A."/>
            <person name="Saif S."/>
            <person name="Shea T."/>
            <person name="Sisk P."/>
            <person name="Sykes S."/>
            <person name="Wortman J."/>
            <person name="Nusbaum C."/>
            <person name="Birren B."/>
        </authorList>
    </citation>
    <scope>NUCLEOTIDE SEQUENCE [LARGE SCALE GENOMIC DNA]</scope>
    <source>
        <strain evidence="7 8">YIT 12062</strain>
    </source>
</reference>
<dbReference type="CDD" id="cd12827">
    <property type="entry name" value="EcCorA_ZntB-like_u2"/>
    <property type="match status" value="1"/>
</dbReference>
<protein>
    <recommendedName>
        <fullName evidence="9">Magnesium and cobalt transporter CorA</fullName>
    </recommendedName>
</protein>
<dbReference type="OrthoDB" id="9803416at2"/>
<feature type="transmembrane region" description="Helical" evidence="6">
    <location>
        <begin position="255"/>
        <end position="275"/>
    </location>
</feature>
<dbReference type="InterPro" id="IPR002523">
    <property type="entry name" value="MgTranspt_CorA/ZnTranspt_ZntB"/>
</dbReference>